<dbReference type="RefSeq" id="WP_160646107.1">
    <property type="nucleotide sequence ID" value="NZ_SIJB01000023.1"/>
</dbReference>
<accession>A0A6N9Q3D9</accession>
<dbReference type="InterPro" id="IPR036188">
    <property type="entry name" value="FAD/NAD-bd_sf"/>
</dbReference>
<dbReference type="PANTHER" id="PTHR13847">
    <property type="entry name" value="SARCOSINE DEHYDROGENASE-RELATED"/>
    <property type="match status" value="1"/>
</dbReference>
<evidence type="ECO:0000256" key="1">
    <source>
        <dbReference type="ARBA" id="ARBA00004948"/>
    </source>
</evidence>
<protein>
    <recommendedName>
        <fullName evidence="5">glycine oxidase</fullName>
        <ecNumber evidence="5">1.4.3.19</ecNumber>
    </recommendedName>
</protein>
<evidence type="ECO:0000313" key="8">
    <source>
        <dbReference type="Proteomes" id="UP000448943"/>
    </source>
</evidence>
<dbReference type="GO" id="GO:0009228">
    <property type="term" value="P:thiamine biosynthetic process"/>
    <property type="evidence" value="ECO:0007669"/>
    <property type="project" value="UniProtKB-KW"/>
</dbReference>
<comment type="caution">
    <text evidence="7">The sequence shown here is derived from an EMBL/GenBank/DDBJ whole genome shotgun (WGS) entry which is preliminary data.</text>
</comment>
<dbReference type="SUPFAM" id="SSF51905">
    <property type="entry name" value="FAD/NAD(P)-binding domain"/>
    <property type="match status" value="1"/>
</dbReference>
<reference evidence="7 8" key="1">
    <citation type="submission" date="2019-01" db="EMBL/GenBank/DDBJ databases">
        <title>Chengkuizengella sp. nov., isolated from deep-sea sediment of East Pacific Ocean.</title>
        <authorList>
            <person name="Yang J."/>
            <person name="Lai Q."/>
            <person name="Shao Z."/>
        </authorList>
    </citation>
    <scope>NUCLEOTIDE SEQUENCE [LARGE SCALE GENOMIC DNA]</scope>
    <source>
        <strain evidence="7 8">YPA3-1-1</strain>
    </source>
</reference>
<dbReference type="AlphaFoldDB" id="A0A6N9Q3D9"/>
<evidence type="ECO:0000256" key="4">
    <source>
        <dbReference type="ARBA" id="ARBA00049872"/>
    </source>
</evidence>
<keyword evidence="2" id="KW-0784">Thiamine biosynthesis</keyword>
<organism evidence="7 8">
    <name type="scientific">Chengkuizengella marina</name>
    <dbReference type="NCBI Taxonomy" id="2507566"/>
    <lineage>
        <taxon>Bacteria</taxon>
        <taxon>Bacillati</taxon>
        <taxon>Bacillota</taxon>
        <taxon>Bacilli</taxon>
        <taxon>Bacillales</taxon>
        <taxon>Paenibacillaceae</taxon>
        <taxon>Chengkuizengella</taxon>
    </lineage>
</organism>
<dbReference type="GO" id="GO:0050660">
    <property type="term" value="F:flavin adenine dinucleotide binding"/>
    <property type="evidence" value="ECO:0007669"/>
    <property type="project" value="InterPro"/>
</dbReference>
<evidence type="ECO:0000256" key="3">
    <source>
        <dbReference type="ARBA" id="ARBA00023002"/>
    </source>
</evidence>
<dbReference type="Pfam" id="PF01266">
    <property type="entry name" value="DAO"/>
    <property type="match status" value="1"/>
</dbReference>
<comment type="pathway">
    <text evidence="1">Cofactor biosynthesis; thiamine diphosphate biosynthesis.</text>
</comment>
<keyword evidence="8" id="KW-1185">Reference proteome</keyword>
<feature type="domain" description="FAD dependent oxidoreductase" evidence="6">
    <location>
        <begin position="6"/>
        <end position="351"/>
    </location>
</feature>
<dbReference type="GO" id="GO:0005737">
    <property type="term" value="C:cytoplasm"/>
    <property type="evidence" value="ECO:0007669"/>
    <property type="project" value="TreeGrafter"/>
</dbReference>
<dbReference type="EC" id="1.4.3.19" evidence="5"/>
<dbReference type="InterPro" id="IPR012727">
    <property type="entry name" value="Gly_oxidase_ThiO"/>
</dbReference>
<dbReference type="SUPFAM" id="SSF54373">
    <property type="entry name" value="FAD-linked reductases, C-terminal domain"/>
    <property type="match status" value="1"/>
</dbReference>
<dbReference type="UniPathway" id="UPA00060"/>
<dbReference type="OrthoDB" id="9794226at2"/>
<dbReference type="GO" id="GO:0043799">
    <property type="term" value="F:glycine oxidase activity"/>
    <property type="evidence" value="ECO:0007669"/>
    <property type="project" value="UniProtKB-EC"/>
</dbReference>
<dbReference type="Gene3D" id="3.50.50.60">
    <property type="entry name" value="FAD/NAD(P)-binding domain"/>
    <property type="match status" value="1"/>
</dbReference>
<dbReference type="InterPro" id="IPR006076">
    <property type="entry name" value="FAD-dep_OxRdtase"/>
</dbReference>
<gene>
    <name evidence="7" type="primary">thiO</name>
    <name evidence="7" type="ORF">ERL59_10105</name>
</gene>
<evidence type="ECO:0000256" key="5">
    <source>
        <dbReference type="ARBA" id="ARBA00050018"/>
    </source>
</evidence>
<sequence>MVNHYDAIVVGGGVIGSSVAYSLAKRGLKAVILEKERLGSQASQAAAGMLAAQAEMTEAGPLFELSRKSRNMFPKLAEELHDQSGIDIALTNKGMFKIAVTEEQVQEYKQMISFQHEAGEQVEWHTGDELLEKEPALSNVVLGGLYLPNDGHVLAPELSLAFAKSAANLGVKIQEYTEVFSFILESGRVKGVKTDRGELLSDNVIVTTGAWSHRLLRETGIDSSDYPVKGECFSVVFQKPILDSTIFSNGCYLVPKKGGRLIVGATMKSNTFDRKVTVDGISTLLDKAKRLLPDIVNAEWEKTWAGIRPQTADSIPYLGEHPEWQGLFIATGHYRNGILLSPITGEIIADLVEKKPYNDVDLTPFRIHRPL</sequence>
<dbReference type="Gene3D" id="3.30.9.10">
    <property type="entry name" value="D-Amino Acid Oxidase, subunit A, domain 2"/>
    <property type="match status" value="1"/>
</dbReference>
<keyword evidence="3 7" id="KW-0560">Oxidoreductase</keyword>
<dbReference type="GO" id="GO:0009229">
    <property type="term" value="P:thiamine diphosphate biosynthetic process"/>
    <property type="evidence" value="ECO:0007669"/>
    <property type="project" value="UniProtKB-UniPathway"/>
</dbReference>
<dbReference type="EMBL" id="SIJB01000023">
    <property type="protein sequence ID" value="NBI29312.1"/>
    <property type="molecule type" value="Genomic_DNA"/>
</dbReference>
<proteinExistence type="predicted"/>
<evidence type="ECO:0000259" key="6">
    <source>
        <dbReference type="Pfam" id="PF01266"/>
    </source>
</evidence>
<evidence type="ECO:0000256" key="2">
    <source>
        <dbReference type="ARBA" id="ARBA00022977"/>
    </source>
</evidence>
<dbReference type="NCBIfam" id="TIGR02352">
    <property type="entry name" value="thiamin_ThiO"/>
    <property type="match status" value="1"/>
</dbReference>
<comment type="catalytic activity">
    <reaction evidence="4">
        <text>glycine + O2 + H2O = glyoxylate + H2O2 + NH4(+)</text>
        <dbReference type="Rhea" id="RHEA:11532"/>
        <dbReference type="ChEBI" id="CHEBI:15377"/>
        <dbReference type="ChEBI" id="CHEBI:15379"/>
        <dbReference type="ChEBI" id="CHEBI:16240"/>
        <dbReference type="ChEBI" id="CHEBI:28938"/>
        <dbReference type="ChEBI" id="CHEBI:36655"/>
        <dbReference type="ChEBI" id="CHEBI:57305"/>
        <dbReference type="EC" id="1.4.3.19"/>
    </reaction>
</comment>
<dbReference type="Proteomes" id="UP000448943">
    <property type="component" value="Unassembled WGS sequence"/>
</dbReference>
<name>A0A6N9Q3D9_9BACL</name>
<evidence type="ECO:0000313" key="7">
    <source>
        <dbReference type="EMBL" id="NBI29312.1"/>
    </source>
</evidence>
<dbReference type="PANTHER" id="PTHR13847:SF289">
    <property type="entry name" value="GLYCINE OXIDASE"/>
    <property type="match status" value="1"/>
</dbReference>